<accession>A0ABT7VCK8</accession>
<dbReference type="PROSITE" id="PS51257">
    <property type="entry name" value="PROKAR_LIPOPROTEIN"/>
    <property type="match status" value="1"/>
</dbReference>
<gene>
    <name evidence="1" type="ORF">QUW60_01305</name>
</gene>
<reference evidence="1 2" key="1">
    <citation type="submission" date="2023-06" db="EMBL/GenBank/DDBJ databases">
        <authorList>
            <person name="Zeman M."/>
            <person name="Kubasova T."/>
            <person name="Jahodarova E."/>
            <person name="Nykrynova M."/>
            <person name="Rychlik I."/>
        </authorList>
    </citation>
    <scope>NUCLEOTIDE SEQUENCE [LARGE SCALE GENOMIC DNA]</scope>
    <source>
        <strain evidence="1 2">109_WCHN</strain>
    </source>
</reference>
<evidence type="ECO:0000313" key="1">
    <source>
        <dbReference type="EMBL" id="MDM8323880.1"/>
    </source>
</evidence>
<keyword evidence="2" id="KW-1185">Reference proteome</keyword>
<dbReference type="EMBL" id="JAUDEN010000001">
    <property type="protein sequence ID" value="MDM8323880.1"/>
    <property type="molecule type" value="Genomic_DNA"/>
</dbReference>
<dbReference type="RefSeq" id="WP_289558168.1">
    <property type="nucleotide sequence ID" value="NZ_JAUDEN010000001.1"/>
</dbReference>
<organism evidence="1 2">
    <name type="scientific">Bacteroides gallinaceum</name>
    <dbReference type="NCBI Taxonomy" id="1462571"/>
    <lineage>
        <taxon>Bacteria</taxon>
        <taxon>Pseudomonadati</taxon>
        <taxon>Bacteroidota</taxon>
        <taxon>Bacteroidia</taxon>
        <taxon>Bacteroidales</taxon>
        <taxon>Bacteroidaceae</taxon>
        <taxon>Bacteroides</taxon>
    </lineage>
</organism>
<dbReference type="Pfam" id="PF16394">
    <property type="entry name" value="DUF5003"/>
    <property type="match status" value="1"/>
</dbReference>
<evidence type="ECO:0000313" key="2">
    <source>
        <dbReference type="Proteomes" id="UP001169458"/>
    </source>
</evidence>
<reference evidence="2" key="2">
    <citation type="submission" date="2023-07" db="EMBL/GenBank/DDBJ databases">
        <title>Identification and characterization of horizontal gene transfer across gut microbiota members of farm animals based on homology search.</title>
        <authorList>
            <person name="Schwarzerova J."/>
            <person name="Nykrynova M."/>
            <person name="Jureckova K."/>
            <person name="Cejkova D."/>
            <person name="Rychlik I."/>
        </authorList>
    </citation>
    <scope>NUCLEOTIDE SEQUENCE [LARGE SCALE GENOMIC DNA]</scope>
    <source>
        <strain evidence="2">109_WCHN</strain>
    </source>
</reference>
<dbReference type="Proteomes" id="UP001169458">
    <property type="component" value="Unassembled WGS sequence"/>
</dbReference>
<sequence>MKHLELKSIAGHCKKVLYKGCLFVGFLAACGLASCSDDDESAAAPVFPELQSFSCNIGETKEFTFEANTNWTLESSELWCKLVSGENEGFVLTGSAGTQTVTIRATDEGATVDAASVAKLWLTMGMQRTVIGEVTRSALGSELKIYDMEGNELEALTVGYDDFEPFKVKANFHFAVTGTPNWVEVEGGSLVGVSNQEVEGGLRVVQDGTVEKYPVAATDNKMIVFSAEDGKASFSFPLVYAGMDPMDIDVTAPSGNRYGWTVSMDGKNFAQEGGQGTSGSSTYTNRIPFTVKVLNDDYEFVYLEEWEDFSGTKNISLIDPSMLWLHCEGEKGDISLRVDENEPQYTGVPAEERTGYVLAFSRAEYESIKDNLEANIVENGDIKYAYQQRNLLIQITQKEQETTTGEQLVNNVTSGDGSTEINFVAYTGEKLNHYQSTYNVQSVTEINEPAMTTLITLAFEVGSIEAYDLSTEEPIESGGIEPAGTYISVDASTLGKKDIFFVVTEWMEAGTPRKAMVIIHLSNVEEGGSEEPSEGVFSIRNASTDSSVACTEYAGPSLDWFKQNYGVESIWQVEKPSTGSLNVALSTLGKTIASWDCYDFATESPISLTQDEIMDVNSDGSVINIWIGGAFVEHDVVFIVITDNSGVKYGLIVGTPAE</sequence>
<protein>
    <submittedName>
        <fullName evidence="1">DUF5003 domain-containing protein</fullName>
    </submittedName>
</protein>
<name>A0ABT7VCK8_9BACE</name>
<comment type="caution">
    <text evidence="1">The sequence shown here is derived from an EMBL/GenBank/DDBJ whole genome shotgun (WGS) entry which is preliminary data.</text>
</comment>
<proteinExistence type="predicted"/>
<dbReference type="InterPro" id="IPR032167">
    <property type="entry name" value="DUF5003"/>
</dbReference>